<dbReference type="Proteomes" id="UP000807306">
    <property type="component" value="Unassembled WGS sequence"/>
</dbReference>
<comment type="caution">
    <text evidence="4">The sequence shown here is derived from an EMBL/GenBank/DDBJ whole genome shotgun (WGS) entry which is preliminary data.</text>
</comment>
<evidence type="ECO:0000313" key="4">
    <source>
        <dbReference type="EMBL" id="KAF9534528.1"/>
    </source>
</evidence>
<dbReference type="InterPro" id="IPR029033">
    <property type="entry name" value="His_PPase_superfam"/>
</dbReference>
<feature type="region of interest" description="Disordered" evidence="2">
    <location>
        <begin position="427"/>
        <end position="451"/>
    </location>
</feature>
<organism evidence="4 5">
    <name type="scientific">Crepidotus variabilis</name>
    <dbReference type="NCBI Taxonomy" id="179855"/>
    <lineage>
        <taxon>Eukaryota</taxon>
        <taxon>Fungi</taxon>
        <taxon>Dikarya</taxon>
        <taxon>Basidiomycota</taxon>
        <taxon>Agaricomycotina</taxon>
        <taxon>Agaricomycetes</taxon>
        <taxon>Agaricomycetidae</taxon>
        <taxon>Agaricales</taxon>
        <taxon>Agaricineae</taxon>
        <taxon>Crepidotaceae</taxon>
        <taxon>Crepidotus</taxon>
    </lineage>
</organism>
<dbReference type="EMBL" id="MU157826">
    <property type="protein sequence ID" value="KAF9534528.1"/>
    <property type="molecule type" value="Genomic_DNA"/>
</dbReference>
<dbReference type="OrthoDB" id="258392at2759"/>
<sequence length="451" mass="48683">MATDTSTVVGVVVIARHGDRQGFYQNPKDYTASNTAITALGNVQEFQLGQYIRSLYLNATSSSYIQRIKNDLVDATQVKVRADAGGEGGVIFNSAVSLLQGLYPATSDYNTTLADGTTVTAPLSGYQTIPIESVEPDQDVSLEGWTSCTKFANATSKFYQSDAFKAKAAENKDFFTNLSPYLDGRPVTMENMWNIFDYMNVQSIHNVSFAKALPPTYLEQVRALANFHEYGVFTDQNPSGVGNVAGRTILPSILKGLELMSNNTGPKLVYMAVSYKPIITLFNLTGAASMNQSLAGIPNYASAIAFELRNTSSGEQVVRLNFKNGTNEDLHTYSMFGLSQDVPLSNFTSSLGALGSDDLQSWCNLCGNFKDRGCANLFKPITYITQSGPISKVGAGFLGAGLTLAIALAMLALLTFLGFLSFGKRTHNQKPKRSPSDHGSDLGSTEKTVGY</sequence>
<dbReference type="AlphaFoldDB" id="A0A9P6JVZ4"/>
<dbReference type="PANTHER" id="PTHR11567:SF142">
    <property type="entry name" value="PHOSPHOGLYCERATE MUTASE-LIKE PROTEIN"/>
    <property type="match status" value="1"/>
</dbReference>
<accession>A0A9P6JVZ4</accession>
<keyword evidence="3" id="KW-0812">Transmembrane</keyword>
<protein>
    <submittedName>
        <fullName evidence="4">Histidine phosphatase superfamily</fullName>
    </submittedName>
</protein>
<keyword evidence="3" id="KW-0472">Membrane</keyword>
<keyword evidence="5" id="KW-1185">Reference proteome</keyword>
<feature type="transmembrane region" description="Helical" evidence="3">
    <location>
        <begin position="397"/>
        <end position="423"/>
    </location>
</feature>
<dbReference type="Pfam" id="PF00328">
    <property type="entry name" value="His_Phos_2"/>
    <property type="match status" value="1"/>
</dbReference>
<dbReference type="InterPro" id="IPR000560">
    <property type="entry name" value="His_Pase_clade-2"/>
</dbReference>
<evidence type="ECO:0000256" key="2">
    <source>
        <dbReference type="SAM" id="MobiDB-lite"/>
    </source>
</evidence>
<feature type="compositionally biased region" description="Polar residues" evidence="2">
    <location>
        <begin position="442"/>
        <end position="451"/>
    </location>
</feature>
<evidence type="ECO:0000256" key="1">
    <source>
        <dbReference type="ARBA" id="ARBA00005375"/>
    </source>
</evidence>
<reference evidence="4" key="1">
    <citation type="submission" date="2020-11" db="EMBL/GenBank/DDBJ databases">
        <authorList>
            <consortium name="DOE Joint Genome Institute"/>
            <person name="Ahrendt S."/>
            <person name="Riley R."/>
            <person name="Andreopoulos W."/>
            <person name="Labutti K."/>
            <person name="Pangilinan J."/>
            <person name="Ruiz-Duenas F.J."/>
            <person name="Barrasa J.M."/>
            <person name="Sanchez-Garcia M."/>
            <person name="Camarero S."/>
            <person name="Miyauchi S."/>
            <person name="Serrano A."/>
            <person name="Linde D."/>
            <person name="Babiker R."/>
            <person name="Drula E."/>
            <person name="Ayuso-Fernandez I."/>
            <person name="Pacheco R."/>
            <person name="Padilla G."/>
            <person name="Ferreira P."/>
            <person name="Barriuso J."/>
            <person name="Kellner H."/>
            <person name="Castanera R."/>
            <person name="Alfaro M."/>
            <person name="Ramirez L."/>
            <person name="Pisabarro A.G."/>
            <person name="Kuo A."/>
            <person name="Tritt A."/>
            <person name="Lipzen A."/>
            <person name="He G."/>
            <person name="Yan M."/>
            <person name="Ng V."/>
            <person name="Cullen D."/>
            <person name="Martin F."/>
            <person name="Rosso M.-N."/>
            <person name="Henrissat B."/>
            <person name="Hibbett D."/>
            <person name="Martinez A.T."/>
            <person name="Grigoriev I.V."/>
        </authorList>
    </citation>
    <scope>NUCLEOTIDE SEQUENCE</scope>
    <source>
        <strain evidence="4">CBS 506.95</strain>
    </source>
</reference>
<name>A0A9P6JVZ4_9AGAR</name>
<keyword evidence="3" id="KW-1133">Transmembrane helix</keyword>
<dbReference type="PANTHER" id="PTHR11567">
    <property type="entry name" value="ACID PHOSPHATASE-RELATED"/>
    <property type="match status" value="1"/>
</dbReference>
<evidence type="ECO:0000313" key="5">
    <source>
        <dbReference type="Proteomes" id="UP000807306"/>
    </source>
</evidence>
<comment type="similarity">
    <text evidence="1">Belongs to the histidine acid phosphatase family.</text>
</comment>
<evidence type="ECO:0000256" key="3">
    <source>
        <dbReference type="SAM" id="Phobius"/>
    </source>
</evidence>
<dbReference type="SUPFAM" id="SSF53254">
    <property type="entry name" value="Phosphoglycerate mutase-like"/>
    <property type="match status" value="1"/>
</dbReference>
<dbReference type="InterPro" id="IPR050645">
    <property type="entry name" value="Histidine_acid_phosphatase"/>
</dbReference>
<proteinExistence type="inferred from homology"/>
<dbReference type="Gene3D" id="3.40.50.1240">
    <property type="entry name" value="Phosphoglycerate mutase-like"/>
    <property type="match status" value="1"/>
</dbReference>
<dbReference type="GO" id="GO:0016791">
    <property type="term" value="F:phosphatase activity"/>
    <property type="evidence" value="ECO:0007669"/>
    <property type="project" value="TreeGrafter"/>
</dbReference>
<gene>
    <name evidence="4" type="ORF">CPB83DRAFT_341113</name>
</gene>